<dbReference type="EMBL" id="JASSZA010000009">
    <property type="protein sequence ID" value="KAK2101906.1"/>
    <property type="molecule type" value="Genomic_DNA"/>
</dbReference>
<dbReference type="Proteomes" id="UP001266305">
    <property type="component" value="Unassembled WGS sequence"/>
</dbReference>
<feature type="coiled-coil region" evidence="2">
    <location>
        <begin position="2"/>
        <end position="50"/>
    </location>
</feature>
<keyword evidence="1 2" id="KW-0175">Coiled coil</keyword>
<dbReference type="PANTHER" id="PTHR23158">
    <property type="entry name" value="MELANOMA INHIBITORY ACTIVITY-RELATED"/>
    <property type="match status" value="1"/>
</dbReference>
<gene>
    <name evidence="3" type="primary">MIA2_8</name>
    <name evidence="3" type="ORF">P7K49_019573</name>
</gene>
<keyword evidence="4" id="KW-1185">Reference proteome</keyword>
<reference evidence="3 4" key="1">
    <citation type="submission" date="2023-05" db="EMBL/GenBank/DDBJ databases">
        <title>B98-5 Cell Line De Novo Hybrid Assembly: An Optical Mapping Approach.</title>
        <authorList>
            <person name="Kananen K."/>
            <person name="Auerbach J.A."/>
            <person name="Kautto E."/>
            <person name="Blachly J.S."/>
        </authorList>
    </citation>
    <scope>NUCLEOTIDE SEQUENCE [LARGE SCALE GENOMIC DNA]</scope>
    <source>
        <strain evidence="3">B95-8</strain>
        <tissue evidence="3">Cell line</tissue>
    </source>
</reference>
<protein>
    <submittedName>
        <fullName evidence="3">Melanoma inhibitory activity protein 2</fullName>
    </submittedName>
</protein>
<evidence type="ECO:0000313" key="4">
    <source>
        <dbReference type="Proteomes" id="UP001266305"/>
    </source>
</evidence>
<organism evidence="3 4">
    <name type="scientific">Saguinus oedipus</name>
    <name type="common">Cotton-top tamarin</name>
    <name type="synonym">Oedipomidas oedipus</name>
    <dbReference type="NCBI Taxonomy" id="9490"/>
    <lineage>
        <taxon>Eukaryota</taxon>
        <taxon>Metazoa</taxon>
        <taxon>Chordata</taxon>
        <taxon>Craniata</taxon>
        <taxon>Vertebrata</taxon>
        <taxon>Euteleostomi</taxon>
        <taxon>Mammalia</taxon>
        <taxon>Eutheria</taxon>
        <taxon>Euarchontoglires</taxon>
        <taxon>Primates</taxon>
        <taxon>Haplorrhini</taxon>
        <taxon>Platyrrhini</taxon>
        <taxon>Cebidae</taxon>
        <taxon>Callitrichinae</taxon>
        <taxon>Saguinus</taxon>
    </lineage>
</organism>
<accession>A0ABQ9UXQ1</accession>
<evidence type="ECO:0000256" key="2">
    <source>
        <dbReference type="SAM" id="Coils"/>
    </source>
</evidence>
<evidence type="ECO:0000313" key="3">
    <source>
        <dbReference type="EMBL" id="KAK2101906.1"/>
    </source>
</evidence>
<proteinExistence type="predicted"/>
<comment type="caution">
    <text evidence="3">The sequence shown here is derived from an EMBL/GenBank/DDBJ whole genome shotgun (WGS) entry which is preliminary data.</text>
</comment>
<name>A0ABQ9UXQ1_SAGOE</name>
<dbReference type="PANTHER" id="PTHR23158:SF38">
    <property type="entry name" value="MELANOMA INHIBITORY ACTIVITY PROTEIN 2"/>
    <property type="match status" value="1"/>
</dbReference>
<evidence type="ECO:0000256" key="1">
    <source>
        <dbReference type="ARBA" id="ARBA00023054"/>
    </source>
</evidence>
<dbReference type="InterPro" id="IPR051500">
    <property type="entry name" value="cTAGE_MIA/OTOR"/>
</dbReference>
<sequence>MKEELTERIKNLETELGSLQSENTHFESENQKLQQKLKVMTELYQENEMKLYKKLTTEENCHLETEEKLSKVDKRISHATVKPETYRKRAKNLDEELERTIHYYQKRTISYENKAHDN</sequence>